<feature type="domain" description="PIN" evidence="1">
    <location>
        <begin position="2"/>
        <end position="105"/>
    </location>
</feature>
<dbReference type="SUPFAM" id="SSF88723">
    <property type="entry name" value="PIN domain-like"/>
    <property type="match status" value="1"/>
</dbReference>
<sequence>MSATLAPRGNPAKVLKAWQEGKIDLVISPQILKEIKKVIFRPRIKKLSSWTDKKRDELIQDLAKIAILTPGSLKLKVVAEDPYDDKFVVAAVEGKANYIVTGDEHLRKLRSYKGIKVVSPAEFVKILRQKEMR</sequence>
<dbReference type="NCBIfam" id="TIGR00305">
    <property type="entry name" value="putative toxin-antitoxin system toxin component, PIN family"/>
    <property type="match status" value="1"/>
</dbReference>
<protein>
    <submittedName>
        <fullName evidence="2">Toxin-antitoxin system toxin component, PIN family</fullName>
    </submittedName>
</protein>
<organism evidence="2">
    <name type="scientific">Aerophobetes bacterium</name>
    <dbReference type="NCBI Taxonomy" id="2030807"/>
    <lineage>
        <taxon>Bacteria</taxon>
        <taxon>Candidatus Aerophobota</taxon>
    </lineage>
</organism>
<evidence type="ECO:0000259" key="1">
    <source>
        <dbReference type="Pfam" id="PF13470"/>
    </source>
</evidence>
<dbReference type="AlphaFoldDB" id="A0A7V5LYH9"/>
<dbReference type="InterPro" id="IPR002716">
    <property type="entry name" value="PIN_dom"/>
</dbReference>
<name>A0A7V5LYH9_UNCAE</name>
<evidence type="ECO:0000313" key="2">
    <source>
        <dbReference type="EMBL" id="HHF98071.1"/>
    </source>
</evidence>
<proteinExistence type="predicted"/>
<gene>
    <name evidence="2" type="ORF">ENL39_01095</name>
</gene>
<dbReference type="EMBL" id="DRTT01000030">
    <property type="protein sequence ID" value="HHF98071.1"/>
    <property type="molecule type" value="Genomic_DNA"/>
</dbReference>
<accession>A0A7V5LYH9</accession>
<dbReference type="PANTHER" id="PTHR34610">
    <property type="entry name" value="SSL7007 PROTEIN"/>
    <property type="match status" value="1"/>
</dbReference>
<dbReference type="Proteomes" id="UP000886070">
    <property type="component" value="Unassembled WGS sequence"/>
</dbReference>
<reference evidence="2" key="1">
    <citation type="journal article" date="2020" name="mSystems">
        <title>Genome- and Community-Level Interaction Insights into Carbon Utilization and Element Cycling Functions of Hydrothermarchaeota in Hydrothermal Sediment.</title>
        <authorList>
            <person name="Zhou Z."/>
            <person name="Liu Y."/>
            <person name="Xu W."/>
            <person name="Pan J."/>
            <person name="Luo Z.H."/>
            <person name="Li M."/>
        </authorList>
    </citation>
    <scope>NUCLEOTIDE SEQUENCE [LARGE SCALE GENOMIC DNA]</scope>
    <source>
        <strain evidence="2">HyVt-92</strain>
    </source>
</reference>
<dbReference type="InterPro" id="IPR002850">
    <property type="entry name" value="PIN_toxin-like"/>
</dbReference>
<dbReference type="PANTHER" id="PTHR34610:SF3">
    <property type="entry name" value="SSL7007 PROTEIN"/>
    <property type="match status" value="1"/>
</dbReference>
<dbReference type="InterPro" id="IPR029060">
    <property type="entry name" value="PIN-like_dom_sf"/>
</dbReference>
<dbReference type="Pfam" id="PF13470">
    <property type="entry name" value="PIN_3"/>
    <property type="match status" value="1"/>
</dbReference>
<comment type="caution">
    <text evidence="2">The sequence shown here is derived from an EMBL/GenBank/DDBJ whole genome shotgun (WGS) entry which is preliminary data.</text>
</comment>